<evidence type="ECO:0000256" key="4">
    <source>
        <dbReference type="ARBA" id="ARBA00022533"/>
    </source>
</evidence>
<evidence type="ECO:0000259" key="16">
    <source>
        <dbReference type="Pfam" id="PF00365"/>
    </source>
</evidence>
<reference evidence="18" key="1">
    <citation type="submission" date="2019-12" db="EMBL/GenBank/DDBJ databases">
        <title>Genome sequencing and annotation of Brassica cretica.</title>
        <authorList>
            <person name="Studholme D.J."/>
            <person name="Sarris P.F."/>
        </authorList>
    </citation>
    <scope>NUCLEOTIDE SEQUENCE</scope>
    <source>
        <strain evidence="18">PFS-001/15</strain>
        <tissue evidence="18">Leaf</tissue>
    </source>
</reference>
<comment type="cofactor">
    <cofactor evidence="1">
        <name>Mg(2+)</name>
        <dbReference type="ChEBI" id="CHEBI:18420"/>
    </cofactor>
</comment>
<accession>A0A8S9FQK5</accession>
<evidence type="ECO:0000256" key="2">
    <source>
        <dbReference type="ARBA" id="ARBA00002659"/>
    </source>
</evidence>
<evidence type="ECO:0000256" key="7">
    <source>
        <dbReference type="ARBA" id="ARBA00022729"/>
    </source>
</evidence>
<dbReference type="InterPro" id="IPR011650">
    <property type="entry name" value="Peptidase_M20_dimer"/>
</dbReference>
<keyword evidence="14" id="KW-0464">Manganese</keyword>
<evidence type="ECO:0000313" key="18">
    <source>
        <dbReference type="EMBL" id="KAF2535910.1"/>
    </source>
</evidence>
<dbReference type="EMBL" id="QGKW02002228">
    <property type="protein sequence ID" value="KAF2535910.1"/>
    <property type="molecule type" value="Genomic_DNA"/>
</dbReference>
<evidence type="ECO:0000256" key="8">
    <source>
        <dbReference type="ARBA" id="ARBA00022741"/>
    </source>
</evidence>
<dbReference type="InterPro" id="IPR036264">
    <property type="entry name" value="Bact_exopeptidase_dim_dom"/>
</dbReference>
<dbReference type="SUPFAM" id="SSF55031">
    <property type="entry name" value="Bacterial exopeptidase dimerisation domain"/>
    <property type="match status" value="1"/>
</dbReference>
<dbReference type="Pfam" id="PF01546">
    <property type="entry name" value="Peptidase_M20"/>
    <property type="match status" value="1"/>
</dbReference>
<keyword evidence="4" id="KW-0021">Allosteric enzyme</keyword>
<dbReference type="Proteomes" id="UP000712281">
    <property type="component" value="Unassembled WGS sequence"/>
</dbReference>
<keyword evidence="12" id="KW-0460">Magnesium</keyword>
<dbReference type="GO" id="GO:0010179">
    <property type="term" value="F:IAA-Ala conjugate hydrolase activity"/>
    <property type="evidence" value="ECO:0007669"/>
    <property type="project" value="TreeGrafter"/>
</dbReference>
<dbReference type="PANTHER" id="PTHR11014">
    <property type="entry name" value="PEPTIDASE M20 FAMILY MEMBER"/>
    <property type="match status" value="1"/>
</dbReference>
<dbReference type="CDD" id="cd08017">
    <property type="entry name" value="M20_IAA_Hyd"/>
    <property type="match status" value="1"/>
</dbReference>
<dbReference type="PRINTS" id="PR00476">
    <property type="entry name" value="PHFRCTKINASE"/>
</dbReference>
<sequence length="769" mass="83745">RAGPRQKVYFESDEVHACIVTCGGLCPGLNTVIREIVSSLSYMYGVKRILGIDGGYRGFYAKNTIPLNSKVVNDIHKRGGTILGTSRGGHDTTKIVDSIQDRGINQVYIIGGDGTQRGASVIFEEIRRRGLKVAVVGIPKTIDNDIPVIDKSFGFDTAVEEAQRAINAAHVEAESNENGIGFVKLMGRYSGFIAMYATLASRDVDCCLIPESPFYLEGEGGLLEFIEKRIKENGHMVIVLAEGAGQELMSKSMESNTDASGNKLLKDVGLWLSQSIKVNKTNTKDSKLSLSPFQKTHLSSPSTTLIEWRQQLITTHCLLLLLLPHHMANLNNLLLFTLTFQLLFSLHVSSESSHTTGDASQFPKKFLELAKTPEVFDWMVRIRRKIHENPELGYQEFETSKLIRSELDIIGVKYRHPVAVTGVIGYIGTGEPPFVALRADMDALTMQEGVEWEHKSKVAGKMHACGHDGHVAMLLGAAKLLQQHRHVLQGTVVLIFQPAEEGLGGAKKMIEEGALKHVEAIFGIHFTNRVPLGKAASRPGSMLAGSAFFEAVITGKGGHAAIPQHTVDPVIAASSVVLSLQHLVSRETDPLDSKVVTVSKVNGGDAFNVIPDSVTIGGTLRAFTSFSQLEQRVKEVITNQATVHRCNASVNLRPNGKEPLPPTVNDVGLYKQFKNMVGDLLGEESFVEASPIMGGEDFSYFAEAIPGHFAFLGMQDETKSYASAHSSLYRVNEDALPYGAAVHASMAVQYLKDKASQGSDTPKGFHDEL</sequence>
<dbReference type="InterPro" id="IPR002933">
    <property type="entry name" value="Peptidase_M20"/>
</dbReference>
<gene>
    <name evidence="18" type="ORF">F2Q68_00021884</name>
</gene>
<evidence type="ECO:0000256" key="14">
    <source>
        <dbReference type="ARBA" id="ARBA00023211"/>
    </source>
</evidence>
<keyword evidence="9" id="KW-0418">Kinase</keyword>
<dbReference type="InterPro" id="IPR044757">
    <property type="entry name" value="ILR1-like_Hyd"/>
</dbReference>
<keyword evidence="13" id="KW-0324">Glycolysis</keyword>
<dbReference type="InterPro" id="IPR017439">
    <property type="entry name" value="Amidohydrolase"/>
</dbReference>
<comment type="similarity">
    <text evidence="3">Belongs to the peptidase M20 family.</text>
</comment>
<evidence type="ECO:0000256" key="12">
    <source>
        <dbReference type="ARBA" id="ARBA00022842"/>
    </source>
</evidence>
<keyword evidence="10" id="KW-0378">Hydrolase</keyword>
<dbReference type="NCBIfam" id="TIGR01891">
    <property type="entry name" value="amidohydrolases"/>
    <property type="match status" value="1"/>
</dbReference>
<feature type="non-terminal residue" evidence="18">
    <location>
        <position position="1"/>
    </location>
</feature>
<dbReference type="GO" id="GO:0005524">
    <property type="term" value="F:ATP binding"/>
    <property type="evidence" value="ECO:0007669"/>
    <property type="project" value="UniProtKB-KW"/>
</dbReference>
<dbReference type="InterPro" id="IPR000023">
    <property type="entry name" value="Phosphofructokinase_dom"/>
</dbReference>
<dbReference type="InterPro" id="IPR022953">
    <property type="entry name" value="ATP_PFK"/>
</dbReference>
<dbReference type="Gene3D" id="3.30.70.360">
    <property type="match status" value="1"/>
</dbReference>
<evidence type="ECO:0008006" key="20">
    <source>
        <dbReference type="Google" id="ProtNLM"/>
    </source>
</evidence>
<dbReference type="SUPFAM" id="SSF53187">
    <property type="entry name" value="Zn-dependent exopeptidases"/>
    <property type="match status" value="1"/>
</dbReference>
<keyword evidence="11" id="KW-0067">ATP-binding</keyword>
<dbReference type="GO" id="GO:0003872">
    <property type="term" value="F:6-phosphofructokinase activity"/>
    <property type="evidence" value="ECO:0007669"/>
    <property type="project" value="UniProtKB-EC"/>
</dbReference>
<evidence type="ECO:0000256" key="10">
    <source>
        <dbReference type="ARBA" id="ARBA00022801"/>
    </source>
</evidence>
<evidence type="ECO:0000256" key="9">
    <source>
        <dbReference type="ARBA" id="ARBA00022777"/>
    </source>
</evidence>
<dbReference type="FunFam" id="3.40.50.450:FF:000002">
    <property type="entry name" value="ATP-dependent 6-phosphofructokinase"/>
    <property type="match status" value="1"/>
</dbReference>
<organism evidence="18 19">
    <name type="scientific">Brassica cretica</name>
    <name type="common">Mustard</name>
    <dbReference type="NCBI Taxonomy" id="69181"/>
    <lineage>
        <taxon>Eukaryota</taxon>
        <taxon>Viridiplantae</taxon>
        <taxon>Streptophyta</taxon>
        <taxon>Embryophyta</taxon>
        <taxon>Tracheophyta</taxon>
        <taxon>Spermatophyta</taxon>
        <taxon>Magnoliopsida</taxon>
        <taxon>eudicotyledons</taxon>
        <taxon>Gunneridae</taxon>
        <taxon>Pentapetalae</taxon>
        <taxon>rosids</taxon>
        <taxon>malvids</taxon>
        <taxon>Brassicales</taxon>
        <taxon>Brassicaceae</taxon>
        <taxon>Brassiceae</taxon>
        <taxon>Brassica</taxon>
    </lineage>
</organism>
<dbReference type="Pfam" id="PF07687">
    <property type="entry name" value="M20_dimer"/>
    <property type="match status" value="1"/>
</dbReference>
<name>A0A8S9FQK5_BRACR</name>
<dbReference type="FunFam" id="3.30.70.360:FF:000001">
    <property type="entry name" value="N-acetyldiaminopimelate deacetylase"/>
    <property type="match status" value="1"/>
</dbReference>
<feature type="domain" description="Phosphofructokinase" evidence="16">
    <location>
        <begin position="18"/>
        <end position="254"/>
    </location>
</feature>
<evidence type="ECO:0000256" key="15">
    <source>
        <dbReference type="ARBA" id="ARBA00048070"/>
    </source>
</evidence>
<dbReference type="GO" id="GO:0005783">
    <property type="term" value="C:endoplasmic reticulum"/>
    <property type="evidence" value="ECO:0007669"/>
    <property type="project" value="TreeGrafter"/>
</dbReference>
<dbReference type="GO" id="GO:0006002">
    <property type="term" value="P:fructose 6-phosphate metabolic process"/>
    <property type="evidence" value="ECO:0007669"/>
    <property type="project" value="InterPro"/>
</dbReference>
<dbReference type="GO" id="GO:0046872">
    <property type="term" value="F:metal ion binding"/>
    <property type="evidence" value="ECO:0007669"/>
    <property type="project" value="UniProtKB-KW"/>
</dbReference>
<keyword evidence="8" id="KW-0547">Nucleotide-binding</keyword>
<evidence type="ECO:0000313" key="19">
    <source>
        <dbReference type="Proteomes" id="UP000712281"/>
    </source>
</evidence>
<evidence type="ECO:0000256" key="3">
    <source>
        <dbReference type="ARBA" id="ARBA00006153"/>
    </source>
</evidence>
<comment type="function">
    <text evidence="2">Catalyzes the phosphorylation of D-fructose 6-phosphate to fructose 1,6-bisphosphate by ATP, the first committing step of glycolysis.</text>
</comment>
<feature type="domain" description="Peptidase M20 dimerisation" evidence="17">
    <location>
        <begin position="545"/>
        <end position="636"/>
    </location>
</feature>
<keyword evidence="5" id="KW-0808">Transferase</keyword>
<dbReference type="NCBIfam" id="NF005301">
    <property type="entry name" value="PRK06830.1"/>
    <property type="match status" value="1"/>
</dbReference>
<dbReference type="Gene3D" id="3.40.630.10">
    <property type="entry name" value="Zn peptidases"/>
    <property type="match status" value="1"/>
</dbReference>
<protein>
    <recommendedName>
        <fullName evidence="20">Phosphofructokinase domain-containing protein</fullName>
    </recommendedName>
</protein>
<evidence type="ECO:0000256" key="5">
    <source>
        <dbReference type="ARBA" id="ARBA00022679"/>
    </source>
</evidence>
<dbReference type="AlphaFoldDB" id="A0A8S9FQK5"/>
<evidence type="ECO:0000256" key="6">
    <source>
        <dbReference type="ARBA" id="ARBA00022723"/>
    </source>
</evidence>
<dbReference type="Gene3D" id="3.40.50.450">
    <property type="match status" value="1"/>
</dbReference>
<comment type="catalytic activity">
    <reaction evidence="15">
        <text>beta-D-fructose 6-phosphate + ATP = beta-D-fructose 1,6-bisphosphate + ADP + H(+)</text>
        <dbReference type="Rhea" id="RHEA:16109"/>
        <dbReference type="ChEBI" id="CHEBI:15378"/>
        <dbReference type="ChEBI" id="CHEBI:30616"/>
        <dbReference type="ChEBI" id="CHEBI:32966"/>
        <dbReference type="ChEBI" id="CHEBI:57634"/>
        <dbReference type="ChEBI" id="CHEBI:456216"/>
        <dbReference type="EC" id="2.7.1.11"/>
    </reaction>
</comment>
<dbReference type="InterPro" id="IPR035966">
    <property type="entry name" value="PKF_sf"/>
</dbReference>
<dbReference type="Pfam" id="PF00365">
    <property type="entry name" value="PFK"/>
    <property type="match status" value="1"/>
</dbReference>
<dbReference type="PANTHER" id="PTHR11014:SF163">
    <property type="entry name" value="PEPTIDASE M20 DIMERISATION DOMAIN-CONTAINING PROTEIN"/>
    <property type="match status" value="1"/>
</dbReference>
<dbReference type="SUPFAM" id="SSF53784">
    <property type="entry name" value="Phosphofructokinase"/>
    <property type="match status" value="1"/>
</dbReference>
<keyword evidence="6" id="KW-0479">Metal-binding</keyword>
<evidence type="ECO:0000256" key="1">
    <source>
        <dbReference type="ARBA" id="ARBA00001946"/>
    </source>
</evidence>
<evidence type="ECO:0000256" key="11">
    <source>
        <dbReference type="ARBA" id="ARBA00022840"/>
    </source>
</evidence>
<evidence type="ECO:0000256" key="13">
    <source>
        <dbReference type="ARBA" id="ARBA00023152"/>
    </source>
</evidence>
<proteinExistence type="inferred from homology"/>
<keyword evidence="7" id="KW-0732">Signal</keyword>
<comment type="caution">
    <text evidence="18">The sequence shown here is derived from an EMBL/GenBank/DDBJ whole genome shotgun (WGS) entry which is preliminary data.</text>
</comment>
<dbReference type="GO" id="GO:0009850">
    <property type="term" value="P:auxin metabolic process"/>
    <property type="evidence" value="ECO:0007669"/>
    <property type="project" value="InterPro"/>
</dbReference>
<evidence type="ECO:0000259" key="17">
    <source>
        <dbReference type="Pfam" id="PF07687"/>
    </source>
</evidence>